<feature type="transmembrane region" description="Helical" evidence="2">
    <location>
        <begin position="120"/>
        <end position="139"/>
    </location>
</feature>
<organism evidence="3 4">
    <name type="scientific">Cymbomonas tetramitiformis</name>
    <dbReference type="NCBI Taxonomy" id="36881"/>
    <lineage>
        <taxon>Eukaryota</taxon>
        <taxon>Viridiplantae</taxon>
        <taxon>Chlorophyta</taxon>
        <taxon>Pyramimonadophyceae</taxon>
        <taxon>Pyramimonadales</taxon>
        <taxon>Pyramimonadaceae</taxon>
        <taxon>Cymbomonas</taxon>
    </lineage>
</organism>
<accession>A0AAE0FR17</accession>
<evidence type="ECO:0000313" key="3">
    <source>
        <dbReference type="EMBL" id="KAK3264192.1"/>
    </source>
</evidence>
<evidence type="ECO:0000313" key="4">
    <source>
        <dbReference type="Proteomes" id="UP001190700"/>
    </source>
</evidence>
<name>A0AAE0FR17_9CHLO</name>
<sequence length="940" mass="103622">MCGSAVRVRTGMCEGVRMCGSVQLGEGAGVLCEMTVRLGAGAGALCKMACAARCGCRGTLYEMTCEKLVQLSVGARGTLCEMTCGSVQGRMCAVCAEGLSNTFNGCKSCEGKEAWKRAEIMTSAFFVVLIVSFLVFSIASGGSGGKEISANFDILINFLQVEPRRSSRRVLGIILEQTDAEMASISSLFNLDVPEDETAEEDMSCDAGPISVFALFYFKLGVVALMWGMMPMITLSYAYFISAPGVLEKLATLKEKFYARFWGVMGSKLRQLHRSLTQKDNVVDTEELEDDLRGAVSLLSTEEWNSAGETPSVGRVGSGGAAKLEDTNGVKQACTAWAAPLAWQPSRAASGCEHAPSVNHVRAVILGVVVTALTLAFLPVLSWCFEMLVCQQIYYEGKAIWVLGMDESVTCPNGGWFTLPGDDFDLHIAQAREAAQSVKGDSWSLSEGPEVKAWLRCQTGQMGAPGVVKEFLRVQGEGWFGAEMFGRLFLVYNDKMLVFGYPFFTIRSLILSLTITQVQNNKLFYINLLMLFFAFVHYNVWPFRSYTDNVLQFLGDIPTNVAPYDEQKGVRLLLLIVAVIVFVASWGVLFLLSCSAKGFTLVFNMLDEVMITLGCTRAPGSLPHARPTVAELNSPSRAQEAPLGGMLPKDTFPYFEHDGVRHELRYDLNNGQVIRAKSFYHLEVAGRMVHESDPLLMDVIIVWSPNFEKLTRQIRTVLPPPWWCLANEQPQLHQKVIKYQQTRLKARRTKVHDTVPKGVDSDRRSQLSSKSGRNLMGAGLTAGDRALGHLKDFFQNPCAIGLGDYVVHEYVLLLLDLQDTTNTGWTQVYPAPKSKPADDNGADQSHALKYDRKYAVEDRGLATSCKIPSLTCGHRYSIKLLVWEELSLENAPPKQYYKEFEADLMDRSSSSSKKEPDPSPVVELEYLEPSSGEGKMETSA</sequence>
<gene>
    <name evidence="3" type="ORF">CYMTET_27055</name>
</gene>
<keyword evidence="2" id="KW-0472">Membrane</keyword>
<feature type="transmembrane region" description="Helical" evidence="2">
    <location>
        <begin position="363"/>
        <end position="381"/>
    </location>
</feature>
<feature type="compositionally biased region" description="Basic and acidic residues" evidence="1">
    <location>
        <begin position="751"/>
        <end position="765"/>
    </location>
</feature>
<keyword evidence="2" id="KW-0812">Transmembrane</keyword>
<evidence type="ECO:0000256" key="2">
    <source>
        <dbReference type="SAM" id="Phobius"/>
    </source>
</evidence>
<feature type="region of interest" description="Disordered" evidence="1">
    <location>
        <begin position="748"/>
        <end position="775"/>
    </location>
</feature>
<keyword evidence="4" id="KW-1185">Reference proteome</keyword>
<feature type="transmembrane region" description="Helical" evidence="2">
    <location>
        <begin position="496"/>
        <end position="516"/>
    </location>
</feature>
<keyword evidence="2" id="KW-1133">Transmembrane helix</keyword>
<feature type="compositionally biased region" description="Basic and acidic residues" evidence="1">
    <location>
        <begin position="905"/>
        <end position="917"/>
    </location>
</feature>
<reference evidence="3 4" key="1">
    <citation type="journal article" date="2015" name="Genome Biol. Evol.">
        <title>Comparative Genomics of a Bacterivorous Green Alga Reveals Evolutionary Causalities and Consequences of Phago-Mixotrophic Mode of Nutrition.</title>
        <authorList>
            <person name="Burns J.A."/>
            <person name="Paasch A."/>
            <person name="Narechania A."/>
            <person name="Kim E."/>
        </authorList>
    </citation>
    <scope>NUCLEOTIDE SEQUENCE [LARGE SCALE GENOMIC DNA]</scope>
    <source>
        <strain evidence="3 4">PLY_AMNH</strain>
    </source>
</reference>
<proteinExistence type="predicted"/>
<feature type="transmembrane region" description="Helical" evidence="2">
    <location>
        <begin position="216"/>
        <end position="240"/>
    </location>
</feature>
<feature type="transmembrane region" description="Helical" evidence="2">
    <location>
        <begin position="523"/>
        <end position="541"/>
    </location>
</feature>
<dbReference type="AlphaFoldDB" id="A0AAE0FR17"/>
<comment type="caution">
    <text evidence="3">The sequence shown here is derived from an EMBL/GenBank/DDBJ whole genome shotgun (WGS) entry which is preliminary data.</text>
</comment>
<dbReference type="EMBL" id="LGRX02014729">
    <property type="protein sequence ID" value="KAK3264192.1"/>
    <property type="molecule type" value="Genomic_DNA"/>
</dbReference>
<evidence type="ECO:0000256" key="1">
    <source>
        <dbReference type="SAM" id="MobiDB-lite"/>
    </source>
</evidence>
<feature type="transmembrane region" description="Helical" evidence="2">
    <location>
        <begin position="572"/>
        <end position="592"/>
    </location>
</feature>
<dbReference type="Proteomes" id="UP001190700">
    <property type="component" value="Unassembled WGS sequence"/>
</dbReference>
<feature type="region of interest" description="Disordered" evidence="1">
    <location>
        <begin position="905"/>
        <end position="940"/>
    </location>
</feature>
<protein>
    <submittedName>
        <fullName evidence="3">Uncharacterized protein</fullName>
    </submittedName>
</protein>